<evidence type="ECO:0000256" key="5">
    <source>
        <dbReference type="ARBA" id="ARBA00023136"/>
    </source>
</evidence>
<dbReference type="InterPro" id="IPR000301">
    <property type="entry name" value="Tetraspanin_animals"/>
</dbReference>
<dbReference type="PANTHER" id="PTHR19282">
    <property type="entry name" value="TETRASPANIN"/>
    <property type="match status" value="1"/>
</dbReference>
<evidence type="ECO:0000256" key="3">
    <source>
        <dbReference type="ARBA" id="ARBA00022692"/>
    </source>
</evidence>
<accession>R4V3T2</accession>
<evidence type="ECO:0000256" key="4">
    <source>
        <dbReference type="ARBA" id="ARBA00022989"/>
    </source>
</evidence>
<feature type="transmembrane region" description="Helical" evidence="6">
    <location>
        <begin position="86"/>
        <end position="109"/>
    </location>
</feature>
<reference evidence="7" key="1">
    <citation type="submission" date="2013-02" db="EMBL/GenBank/DDBJ databases">
        <title>Immune-Related transcriptome of Coptotermes formosanus Shiraki workers: the defense mechanism.</title>
        <authorList>
            <person name="Hussain A."/>
            <person name="Li Y.F."/>
            <person name="Cheng Y."/>
            <person name="Liu Y."/>
            <person name="Chen C.C."/>
            <person name="Wen S.Y."/>
        </authorList>
    </citation>
    <scope>NUCLEOTIDE SEQUENCE</scope>
</reference>
<dbReference type="CDD" id="cd03127">
    <property type="entry name" value="tetraspanin_LEL"/>
    <property type="match status" value="1"/>
</dbReference>
<dbReference type="Gene3D" id="1.10.1450.10">
    <property type="entry name" value="Tetraspanin"/>
    <property type="match status" value="1"/>
</dbReference>
<dbReference type="Pfam" id="PF00335">
    <property type="entry name" value="Tetraspanin"/>
    <property type="match status" value="1"/>
</dbReference>
<feature type="transmembrane region" description="Helical" evidence="6">
    <location>
        <begin position="205"/>
        <end position="230"/>
    </location>
</feature>
<keyword evidence="5 6" id="KW-0472">Membrane</keyword>
<keyword evidence="3 6" id="KW-0812">Transmembrane</keyword>
<keyword evidence="4 6" id="KW-1133">Transmembrane helix</keyword>
<dbReference type="SUPFAM" id="SSF48652">
    <property type="entry name" value="Tetraspanin"/>
    <property type="match status" value="1"/>
</dbReference>
<dbReference type="AlphaFoldDB" id="R4V3T2"/>
<organism evidence="7">
    <name type="scientific">Coptotermes formosanus</name>
    <name type="common">Formosan subterranean termite</name>
    <dbReference type="NCBI Taxonomy" id="36987"/>
    <lineage>
        <taxon>Eukaryota</taxon>
        <taxon>Metazoa</taxon>
        <taxon>Ecdysozoa</taxon>
        <taxon>Arthropoda</taxon>
        <taxon>Hexapoda</taxon>
        <taxon>Insecta</taxon>
        <taxon>Pterygota</taxon>
        <taxon>Neoptera</taxon>
        <taxon>Polyneoptera</taxon>
        <taxon>Dictyoptera</taxon>
        <taxon>Blattodea</taxon>
        <taxon>Blattoidea</taxon>
        <taxon>Termitoidae</taxon>
        <taxon>Rhinotermitidae</taxon>
        <taxon>Coptotermes</taxon>
    </lineage>
</organism>
<feature type="transmembrane region" description="Helical" evidence="6">
    <location>
        <begin position="57"/>
        <end position="79"/>
    </location>
</feature>
<dbReference type="PANTHER" id="PTHR19282:SF521">
    <property type="entry name" value="IP01817P-RELATED"/>
    <property type="match status" value="1"/>
</dbReference>
<protein>
    <recommendedName>
        <fullName evidence="6">Tetraspanin</fullName>
    </recommendedName>
</protein>
<dbReference type="GO" id="GO:0005886">
    <property type="term" value="C:plasma membrane"/>
    <property type="evidence" value="ECO:0007669"/>
    <property type="project" value="TreeGrafter"/>
</dbReference>
<evidence type="ECO:0000256" key="6">
    <source>
        <dbReference type="RuleBase" id="RU361218"/>
    </source>
</evidence>
<dbReference type="EMBL" id="KC571964">
    <property type="protein sequence ID" value="AGM32463.1"/>
    <property type="molecule type" value="mRNA"/>
</dbReference>
<comment type="subcellular location">
    <subcellularLocation>
        <location evidence="1 6">Membrane</location>
        <topology evidence="1 6">Multi-pass membrane protein</topology>
    </subcellularLocation>
</comment>
<name>R4V3T2_COPFO</name>
<feature type="transmembrane region" description="Helical" evidence="6">
    <location>
        <begin position="12"/>
        <end position="37"/>
    </location>
</feature>
<sequence>MGCGIATVKYLLFIFNLVFALCGLAILVAGALTYANIDKVDCYMDKVQNEVNISASPIALIVVGSIVFIIAFYGCCGAIRESHCMIVTFAVFLLVILIVEIAIGIVAFVNRDGENWERAVNESITEAFDKYPSTDATLNEEVNSLQHNLECCGVRGPTYWVDKGITQPPQGCCVNPDLQCVIYQDAHQVFQDGCVDKLISLLKDIGLLLGALAVAVGVVEITGVVFALCLASSIKNKERRGTV</sequence>
<dbReference type="PIRSF" id="PIRSF002419">
    <property type="entry name" value="Tetraspanin"/>
    <property type="match status" value="1"/>
</dbReference>
<dbReference type="InterPro" id="IPR018499">
    <property type="entry name" value="Tetraspanin/Peripherin"/>
</dbReference>
<dbReference type="InterPro" id="IPR008952">
    <property type="entry name" value="Tetraspanin_EC2_sf"/>
</dbReference>
<evidence type="ECO:0000313" key="7">
    <source>
        <dbReference type="EMBL" id="AGM32463.1"/>
    </source>
</evidence>
<comment type="similarity">
    <text evidence="2 6">Belongs to the tetraspanin (TM4SF) family.</text>
</comment>
<proteinExistence type="evidence at transcript level"/>
<dbReference type="PRINTS" id="PR00259">
    <property type="entry name" value="TMFOUR"/>
</dbReference>
<evidence type="ECO:0000256" key="2">
    <source>
        <dbReference type="ARBA" id="ARBA00006840"/>
    </source>
</evidence>
<evidence type="ECO:0000256" key="1">
    <source>
        <dbReference type="ARBA" id="ARBA00004141"/>
    </source>
</evidence>